<sequence length="706" mass="78457">MNLFSLYSIYNLKNQNFSPFLFFFFNFLLNSKNKALLPQNPKTRALPNFLFLQFDNYPTFISLFSTNPFHEFEFHEFEFHFFDLKILVVDFISLISISVLKIWGKSSKMVDEMSFIDVSQSLGKNPQSDSKVDVDLGAKRVGKELEDDSDVIQKRAKMRDLQSVLQSEGIATYDPATSKMDEIEEHMDIIETQGSQTVDKNVIEHANAGLSEGAPKKKSMLCGSKPLDLNTDLCTDENSGYNDNVVSLGDSMKQGKGKTVNEFDRDSLSGSFLNFSTEEVTSSANHDLFTSKPHNNPKARDTSSCGKTAGNLEEKDALRKWKEMKQNGFMSSSYGGIPPPPPAAPKQRGRKSKSEVLKQKMEQAKKEQVDRFAKIAAPSGLLNGLNPGIINHVRNSKQVHSIIQALVRSEKQESLKQASELKAASRDLPEKHTGLENLCYSGLHGSLLPESTQFHENRLLHGGGSSLFDLGDKGGYGESIAKGKVVPSQTPFASHSTIYSNDDLLALKLASSNMVSESTSCLSNDESASVDTLSVKAATVASQWLQLLHQDIKGRLAALRRSKKRVHAVITTELPFLLSKEFESNQENDPSITKDPVTGCSNKVAAELHQAQWNKLFNQMDTSLSEEENQLECWLNDVTQMLQLCDKGLQHVQWNVAFEMQRMGALSNNFRSKIIDPEKELPVRAAAASIYSTGNYASSRENVSCC</sequence>
<organism evidence="2 3">
    <name type="scientific">Saponaria officinalis</name>
    <name type="common">Common soapwort</name>
    <name type="synonym">Lychnis saponaria</name>
    <dbReference type="NCBI Taxonomy" id="3572"/>
    <lineage>
        <taxon>Eukaryota</taxon>
        <taxon>Viridiplantae</taxon>
        <taxon>Streptophyta</taxon>
        <taxon>Embryophyta</taxon>
        <taxon>Tracheophyta</taxon>
        <taxon>Spermatophyta</taxon>
        <taxon>Magnoliopsida</taxon>
        <taxon>eudicotyledons</taxon>
        <taxon>Gunneridae</taxon>
        <taxon>Pentapetalae</taxon>
        <taxon>Caryophyllales</taxon>
        <taxon>Caryophyllaceae</taxon>
        <taxon>Caryophylleae</taxon>
        <taxon>Saponaria</taxon>
    </lineage>
</organism>
<name>A0AAW1I0U4_SAPOF</name>
<dbReference type="AlphaFoldDB" id="A0AAW1I0U4"/>
<feature type="region of interest" description="Disordered" evidence="1">
    <location>
        <begin position="286"/>
        <end position="313"/>
    </location>
</feature>
<dbReference type="Proteomes" id="UP001443914">
    <property type="component" value="Unassembled WGS sequence"/>
</dbReference>
<evidence type="ECO:0000313" key="2">
    <source>
        <dbReference type="EMBL" id="KAK9682054.1"/>
    </source>
</evidence>
<proteinExistence type="predicted"/>
<keyword evidence="3" id="KW-1185">Reference proteome</keyword>
<feature type="compositionally biased region" description="Basic and acidic residues" evidence="1">
    <location>
        <begin position="352"/>
        <end position="364"/>
    </location>
</feature>
<dbReference type="PANTHER" id="PTHR33924">
    <property type="entry name" value="CATION-TRANSPORTING ATPASE"/>
    <property type="match status" value="1"/>
</dbReference>
<accession>A0AAW1I0U4</accession>
<gene>
    <name evidence="2" type="ORF">RND81_10G047200</name>
</gene>
<evidence type="ECO:0000313" key="3">
    <source>
        <dbReference type="Proteomes" id="UP001443914"/>
    </source>
</evidence>
<reference evidence="2" key="1">
    <citation type="submission" date="2024-03" db="EMBL/GenBank/DDBJ databases">
        <title>WGS assembly of Saponaria officinalis var. Norfolk2.</title>
        <authorList>
            <person name="Jenkins J."/>
            <person name="Shu S."/>
            <person name="Grimwood J."/>
            <person name="Barry K."/>
            <person name="Goodstein D."/>
            <person name="Schmutz J."/>
            <person name="Leebens-Mack J."/>
            <person name="Osbourn A."/>
        </authorList>
    </citation>
    <scope>NUCLEOTIDE SEQUENCE [LARGE SCALE GENOMIC DNA]</scope>
    <source>
        <strain evidence="2">JIC</strain>
    </source>
</reference>
<evidence type="ECO:0000256" key="1">
    <source>
        <dbReference type="SAM" id="MobiDB-lite"/>
    </source>
</evidence>
<dbReference type="EMBL" id="JBDFQZ010000010">
    <property type="protein sequence ID" value="KAK9682054.1"/>
    <property type="molecule type" value="Genomic_DNA"/>
</dbReference>
<feature type="region of interest" description="Disordered" evidence="1">
    <location>
        <begin position="328"/>
        <end position="364"/>
    </location>
</feature>
<comment type="caution">
    <text evidence="2">The sequence shown here is derived from an EMBL/GenBank/DDBJ whole genome shotgun (WGS) entry which is preliminary data.</text>
</comment>
<protein>
    <submittedName>
        <fullName evidence="2">Uncharacterized protein</fullName>
    </submittedName>
</protein>
<dbReference type="PANTHER" id="PTHR33924:SF5">
    <property type="entry name" value="CATION-TRANSPORTING ATPASE"/>
    <property type="match status" value="1"/>
</dbReference>